<comment type="caution">
    <text evidence="4">The sequence shown here is derived from an EMBL/GenBank/DDBJ whole genome shotgun (WGS) entry which is preliminary data.</text>
</comment>
<dbReference type="GeneID" id="97502825"/>
<dbReference type="Pfam" id="PF22879">
    <property type="entry name" value="AIPR_N"/>
    <property type="match status" value="1"/>
</dbReference>
<evidence type="ECO:0000313" key="5">
    <source>
        <dbReference type="Proteomes" id="UP000019155"/>
    </source>
</evidence>
<dbReference type="EMBL" id="AZMV01000002">
    <property type="protein sequence ID" value="ETY71792.1"/>
    <property type="molecule type" value="Genomic_DNA"/>
</dbReference>
<dbReference type="Pfam" id="PF10592">
    <property type="entry name" value="AIPR"/>
    <property type="match status" value="1"/>
</dbReference>
<dbReference type="InterPro" id="IPR018891">
    <property type="entry name" value="AIPR_C"/>
</dbReference>
<feature type="region of interest" description="Disordered" evidence="1">
    <location>
        <begin position="602"/>
        <end position="626"/>
    </location>
</feature>
<name>W4N9Q8_9BIFI</name>
<proteinExistence type="predicted"/>
<dbReference type="RefSeq" id="WP_034874981.1">
    <property type="nucleotide sequence ID" value="NZ_AZMV01000002.1"/>
</dbReference>
<dbReference type="eggNOG" id="ENOG502Z7VT">
    <property type="taxonomic scope" value="Bacteria"/>
</dbReference>
<evidence type="ECO:0000256" key="1">
    <source>
        <dbReference type="SAM" id="MobiDB-lite"/>
    </source>
</evidence>
<keyword evidence="5" id="KW-1185">Reference proteome</keyword>
<sequence>MLTVEEYRHELWREVTERAQDHEIYDQEAFFETTCEILRDSEAITAYHPAYTRYRMGTSQALAIDGYDQDAFEMDESIVVIACDDKFTLDEDDTLPTIQSNECKRYFNAMHRFVASAWNGTYQARAEESSETFEFAQFIHEHRTSISRIRLYFITDREYTGRDDSSKSQIDRYTKDGEDYKVSWETHIWDIRRLMESSRAGLIEHTSIVLENGLPAVKASGYDESMDTYLLFVTGNMLSKWYRKYGSKLMEANVRSFLSMRGKVNKGIRQTLNENPDRFVAYNNGLTATATCVKLNERGCITRLDDLQIVNGGQTTASIFYTEQKDRTDLSRVIVPVKLVVVHESVARELVPYISRFTNSQNKVAEADFSSNSEYQVKLERLSRATLTPPLPGAIQTHWYYERARGQYESERDRLDTTARKSFERANPSKQRIKMVEAPKYLMCWDQQPQVASLGLQKCFAKFVNSQKDDAASNLDADFYKRLVCKKIVFDTVYKHIKHTDWFLGAYQSNIAEYAVAKYSQDLKRAGTECDFSAIWRRQSIDPEMLGCLMKAGQQASKVLNDPRRPVQNVSEWAKKDQCWANLKKHPSCLDADPVELAVEKPRHASRRKTNPSTTSDIVTPRHGAMNDSQTTVDEELIHDWRKLTAESCRRLYDFASGKAFLSPKSEASLRALMDGRDDSINVNSLNYLISLCVKAGFPLSSLSGRNDEGPTDGQGVSPSSDVHRMTHREFLLAIPEQNWSTIIDWGRSHYLISDDTMAELAKLSRGGSLSDQEIDSLWQLRERIVRNGFPRSVFAPRA</sequence>
<feature type="domain" description="Abortive phage infection protein C-terminal" evidence="2">
    <location>
        <begin position="251"/>
        <end position="563"/>
    </location>
</feature>
<protein>
    <recommendedName>
        <fullName evidence="6">AIPR protein</fullName>
    </recommendedName>
</protein>
<organism evidence="4 5">
    <name type="scientific">Bifidobacterium moukalabense DSM 27321</name>
    <dbReference type="NCBI Taxonomy" id="1435051"/>
    <lineage>
        <taxon>Bacteria</taxon>
        <taxon>Bacillati</taxon>
        <taxon>Actinomycetota</taxon>
        <taxon>Actinomycetes</taxon>
        <taxon>Bifidobacteriales</taxon>
        <taxon>Bifidobacteriaceae</taxon>
        <taxon>Bifidobacterium</taxon>
    </lineage>
</organism>
<dbReference type="PATRIC" id="fig|1435051.3.peg.522"/>
<evidence type="ECO:0008006" key="6">
    <source>
        <dbReference type="Google" id="ProtNLM"/>
    </source>
</evidence>
<dbReference type="OrthoDB" id="9806213at2"/>
<dbReference type="Proteomes" id="UP000019155">
    <property type="component" value="Unassembled WGS sequence"/>
</dbReference>
<evidence type="ECO:0000259" key="3">
    <source>
        <dbReference type="Pfam" id="PF22879"/>
    </source>
</evidence>
<accession>W4N9Q8</accession>
<dbReference type="STRING" id="1435051.BMOU_0530"/>
<feature type="domain" description="Abortive infection phage resistance protein N-terminal" evidence="3">
    <location>
        <begin position="30"/>
        <end position="195"/>
    </location>
</feature>
<dbReference type="AlphaFoldDB" id="W4N9Q8"/>
<reference evidence="4 5" key="1">
    <citation type="journal article" date="2014" name="Genome Announc.">
        <title>The Genome Sequence of Bifidobacterium moukalabense DSM 27321 Highlights the Close Phylogenetic Relatedness with the Bifidobacterium dentium Taxon.</title>
        <authorList>
            <person name="Lugli G.A."/>
            <person name="Duranti S."/>
            <person name="Milani C."/>
            <person name="Turroni F."/>
            <person name="Viappiani A."/>
            <person name="Mangifesta M."/>
            <person name="van Sinderen D."/>
            <person name="Ventura M."/>
        </authorList>
    </citation>
    <scope>NUCLEOTIDE SEQUENCE [LARGE SCALE GENOMIC DNA]</scope>
    <source>
        <strain evidence="4 5">DSM 27321</strain>
    </source>
</reference>
<gene>
    <name evidence="4" type="ORF">BMOU_0530</name>
</gene>
<dbReference type="InterPro" id="IPR055101">
    <property type="entry name" value="AIPR_N"/>
</dbReference>
<evidence type="ECO:0000259" key="2">
    <source>
        <dbReference type="Pfam" id="PF10592"/>
    </source>
</evidence>
<evidence type="ECO:0000313" key="4">
    <source>
        <dbReference type="EMBL" id="ETY71792.1"/>
    </source>
</evidence>